<evidence type="ECO:0000256" key="1">
    <source>
        <dbReference type="SAM" id="SignalP"/>
    </source>
</evidence>
<dbReference type="RefSeq" id="XP_004338743.1">
    <property type="nucleotide sequence ID" value="XM_004338695.1"/>
</dbReference>
<dbReference type="Proteomes" id="UP000011083">
    <property type="component" value="Unassembled WGS sequence"/>
</dbReference>
<dbReference type="InterPro" id="IPR014990">
    <property type="entry name" value="DUF1838"/>
</dbReference>
<protein>
    <recommendedName>
        <fullName evidence="4">DUF1838 domain-containing protein</fullName>
    </recommendedName>
</protein>
<name>L8GUQ6_ACACF</name>
<keyword evidence="3" id="KW-1185">Reference proteome</keyword>
<proteinExistence type="predicted"/>
<gene>
    <name evidence="2" type="ORF">ACA1_090280</name>
</gene>
<evidence type="ECO:0000313" key="3">
    <source>
        <dbReference type="Proteomes" id="UP000011083"/>
    </source>
</evidence>
<dbReference type="KEGG" id="acan:ACA1_090280"/>
<dbReference type="STRING" id="1257118.L8GUQ6"/>
<dbReference type="AlphaFoldDB" id="L8GUQ6"/>
<evidence type="ECO:0008006" key="4">
    <source>
        <dbReference type="Google" id="ProtNLM"/>
    </source>
</evidence>
<dbReference type="EMBL" id="KB007985">
    <property type="protein sequence ID" value="ELR16730.1"/>
    <property type="molecule type" value="Genomic_DNA"/>
</dbReference>
<dbReference type="GeneID" id="14917281"/>
<dbReference type="Pfam" id="PF08894">
    <property type="entry name" value="DUF1838"/>
    <property type="match status" value="1"/>
</dbReference>
<dbReference type="OrthoDB" id="899at2759"/>
<organism evidence="2 3">
    <name type="scientific">Acanthamoeba castellanii (strain ATCC 30010 / Neff)</name>
    <dbReference type="NCBI Taxonomy" id="1257118"/>
    <lineage>
        <taxon>Eukaryota</taxon>
        <taxon>Amoebozoa</taxon>
        <taxon>Discosea</taxon>
        <taxon>Longamoebia</taxon>
        <taxon>Centramoebida</taxon>
        <taxon>Acanthamoebidae</taxon>
        <taxon>Acanthamoeba</taxon>
    </lineage>
</organism>
<evidence type="ECO:0000313" key="2">
    <source>
        <dbReference type="EMBL" id="ELR16730.1"/>
    </source>
</evidence>
<feature type="signal peptide" evidence="1">
    <location>
        <begin position="1"/>
        <end position="22"/>
    </location>
</feature>
<keyword evidence="1" id="KW-0732">Signal</keyword>
<sequence>MNSARALLFVLLSVFFFACVSGVDYGAEDTTINLQELVKIRCSLHQSDETVFFFNGTVTAFPTQQPNVVLFKTIGLNIARCFKRSDGSYTLAGRELLYYVDPVTDQIVNRWTNPWTNETVPVVHVANDPVIQNFALGSTYPALKLDTNTLLPLDVPLYYPNALSFDPRMAPYSPQPFYQAGEWFKFISRTGEVRFPLTKTVTSTLVSWTRNGPWLPWMKQGNAPGYLIYSSHGNKVDSWRDFPASVHLARIPHYKSAPDCVPAVRQVTSWSYFQANFAAYLSGDLFPLAAPAVYNCTAL</sequence>
<dbReference type="PROSITE" id="PS51257">
    <property type="entry name" value="PROKAR_LIPOPROTEIN"/>
    <property type="match status" value="1"/>
</dbReference>
<dbReference type="VEuPathDB" id="AmoebaDB:ACA1_090280"/>
<feature type="chain" id="PRO_5003990105" description="DUF1838 domain-containing protein" evidence="1">
    <location>
        <begin position="23"/>
        <end position="299"/>
    </location>
</feature>
<accession>L8GUQ6</accession>
<reference evidence="2 3" key="1">
    <citation type="journal article" date="2013" name="Genome Biol.">
        <title>Genome of Acanthamoeba castellanii highlights extensive lateral gene transfer and early evolution of tyrosine kinase signaling.</title>
        <authorList>
            <person name="Clarke M."/>
            <person name="Lohan A.J."/>
            <person name="Liu B."/>
            <person name="Lagkouvardos I."/>
            <person name="Roy S."/>
            <person name="Zafar N."/>
            <person name="Bertelli C."/>
            <person name="Schilde C."/>
            <person name="Kianianmomeni A."/>
            <person name="Burglin T.R."/>
            <person name="Frech C."/>
            <person name="Turcotte B."/>
            <person name="Kopec K.O."/>
            <person name="Synnott J.M."/>
            <person name="Choo C."/>
            <person name="Paponov I."/>
            <person name="Finkler A."/>
            <person name="Soon Heng Tan C."/>
            <person name="Hutchins A.P."/>
            <person name="Weinmeier T."/>
            <person name="Rattei T."/>
            <person name="Chu J.S."/>
            <person name="Gimenez G."/>
            <person name="Irimia M."/>
            <person name="Rigden D.J."/>
            <person name="Fitzpatrick D.A."/>
            <person name="Lorenzo-Morales J."/>
            <person name="Bateman A."/>
            <person name="Chiu C.H."/>
            <person name="Tang P."/>
            <person name="Hegemann P."/>
            <person name="Fromm H."/>
            <person name="Raoult D."/>
            <person name="Greub G."/>
            <person name="Miranda-Saavedra D."/>
            <person name="Chen N."/>
            <person name="Nash P."/>
            <person name="Ginger M.L."/>
            <person name="Horn M."/>
            <person name="Schaap P."/>
            <person name="Caler L."/>
            <person name="Loftus B."/>
        </authorList>
    </citation>
    <scope>NUCLEOTIDE SEQUENCE [LARGE SCALE GENOMIC DNA]</scope>
    <source>
        <strain evidence="2 3">Neff</strain>
    </source>
</reference>